<reference evidence="7 8" key="1">
    <citation type="submission" date="2019-10" db="EMBL/GenBank/DDBJ databases">
        <title>Bacillus aerolatum sp. nov., isolated from bioaerosol of sport playgrounds.</title>
        <authorList>
            <person name="Chen P."/>
            <person name="Zhang G."/>
        </authorList>
    </citation>
    <scope>NUCLEOTIDE SEQUENCE [LARGE SCALE GENOMIC DNA]</scope>
    <source>
        <strain evidence="7 8">CX253</strain>
    </source>
</reference>
<evidence type="ECO:0000256" key="4">
    <source>
        <dbReference type="ARBA" id="ARBA00022729"/>
    </source>
</evidence>
<dbReference type="GO" id="GO:0015833">
    <property type="term" value="P:peptide transport"/>
    <property type="evidence" value="ECO:0007669"/>
    <property type="project" value="TreeGrafter"/>
</dbReference>
<evidence type="ECO:0000256" key="1">
    <source>
        <dbReference type="ARBA" id="ARBA00004193"/>
    </source>
</evidence>
<dbReference type="GO" id="GO:1904680">
    <property type="term" value="F:peptide transmembrane transporter activity"/>
    <property type="evidence" value="ECO:0007669"/>
    <property type="project" value="TreeGrafter"/>
</dbReference>
<keyword evidence="4 5" id="KW-0732">Signal</keyword>
<keyword evidence="8" id="KW-1185">Reference proteome</keyword>
<name>A0A6I1FE89_9BACI</name>
<dbReference type="Pfam" id="PF00496">
    <property type="entry name" value="SBP_bac_5"/>
    <property type="match status" value="1"/>
</dbReference>
<evidence type="ECO:0000313" key="7">
    <source>
        <dbReference type="EMBL" id="KAB7706157.1"/>
    </source>
</evidence>
<dbReference type="GO" id="GO:0043190">
    <property type="term" value="C:ATP-binding cassette (ABC) transporter complex"/>
    <property type="evidence" value="ECO:0007669"/>
    <property type="project" value="InterPro"/>
</dbReference>
<feature type="domain" description="Solute-binding protein family 5" evidence="6">
    <location>
        <begin position="77"/>
        <end position="434"/>
    </location>
</feature>
<dbReference type="Gene3D" id="3.10.105.10">
    <property type="entry name" value="Dipeptide-binding Protein, Domain 3"/>
    <property type="match status" value="1"/>
</dbReference>
<dbReference type="PROSITE" id="PS51257">
    <property type="entry name" value="PROKAR_LIPOPROTEIN"/>
    <property type="match status" value="1"/>
</dbReference>
<dbReference type="Gene3D" id="3.40.190.10">
    <property type="entry name" value="Periplasmic binding protein-like II"/>
    <property type="match status" value="1"/>
</dbReference>
<dbReference type="InterPro" id="IPR030678">
    <property type="entry name" value="Peptide/Ni-bd"/>
</dbReference>
<dbReference type="InterPro" id="IPR039424">
    <property type="entry name" value="SBP_5"/>
</dbReference>
<protein>
    <submittedName>
        <fullName evidence="7">ABC transporter substrate-binding protein</fullName>
    </submittedName>
</protein>
<evidence type="ECO:0000256" key="2">
    <source>
        <dbReference type="ARBA" id="ARBA00005695"/>
    </source>
</evidence>
<feature type="signal peptide" evidence="5">
    <location>
        <begin position="1"/>
        <end position="24"/>
    </location>
</feature>
<dbReference type="InterPro" id="IPR023765">
    <property type="entry name" value="SBP_5_CS"/>
</dbReference>
<dbReference type="SUPFAM" id="SSF53850">
    <property type="entry name" value="Periplasmic binding protein-like II"/>
    <property type="match status" value="1"/>
</dbReference>
<dbReference type="Proteomes" id="UP000429595">
    <property type="component" value="Unassembled WGS sequence"/>
</dbReference>
<accession>A0A6I1FE89</accession>
<evidence type="ECO:0000256" key="3">
    <source>
        <dbReference type="ARBA" id="ARBA00022448"/>
    </source>
</evidence>
<keyword evidence="3" id="KW-0813">Transport</keyword>
<dbReference type="RefSeq" id="WP_152151977.1">
    <property type="nucleotide sequence ID" value="NZ_WEIO01000006.1"/>
</dbReference>
<proteinExistence type="inferred from homology"/>
<dbReference type="Gene3D" id="3.90.76.10">
    <property type="entry name" value="Dipeptide-binding Protein, Domain 1"/>
    <property type="match status" value="1"/>
</dbReference>
<organism evidence="7 8">
    <name type="scientific">Bacillus aerolatus</name>
    <dbReference type="NCBI Taxonomy" id="2653354"/>
    <lineage>
        <taxon>Bacteria</taxon>
        <taxon>Bacillati</taxon>
        <taxon>Bacillota</taxon>
        <taxon>Bacilli</taxon>
        <taxon>Bacillales</taxon>
        <taxon>Bacillaceae</taxon>
        <taxon>Bacillus</taxon>
    </lineage>
</organism>
<dbReference type="FunFam" id="3.90.76.10:FF:000004">
    <property type="entry name" value="Peptide ABC transporter substrate-binding protein"/>
    <property type="match status" value="1"/>
</dbReference>
<gene>
    <name evidence="7" type="ORF">F9802_11235</name>
</gene>
<evidence type="ECO:0000256" key="5">
    <source>
        <dbReference type="SAM" id="SignalP"/>
    </source>
</evidence>
<comment type="similarity">
    <text evidence="2">Belongs to the bacterial solute-binding protein 5 family.</text>
</comment>
<dbReference type="GO" id="GO:0042597">
    <property type="term" value="C:periplasmic space"/>
    <property type="evidence" value="ECO:0007669"/>
    <property type="project" value="UniProtKB-ARBA"/>
</dbReference>
<dbReference type="EMBL" id="WEIO01000006">
    <property type="protein sequence ID" value="KAB7706157.1"/>
    <property type="molecule type" value="Genomic_DNA"/>
</dbReference>
<dbReference type="InterPro" id="IPR000914">
    <property type="entry name" value="SBP_5_dom"/>
</dbReference>
<dbReference type="PANTHER" id="PTHR30290">
    <property type="entry name" value="PERIPLASMIC BINDING COMPONENT OF ABC TRANSPORTER"/>
    <property type="match status" value="1"/>
</dbReference>
<dbReference type="PIRSF" id="PIRSF002741">
    <property type="entry name" value="MppA"/>
    <property type="match status" value="1"/>
</dbReference>
<sequence length="526" mass="59276">MYKNYRKFLLAAVAAAGLAGLAGCSEENSKPADSTQKKQLIYGMDSEIEKVNPVLDESQEIDTLLFRGLTKPDKENQVTPDLAESWEISKDQLVYTFKLRRDAKWQDGKPVTAKDVKFTFDQIKNPATNTPIAGEFNEIKSVEATGDYEVKMTLHRPFPSLLDKLKIGIVPEHILRGENMNETEFNQNPVGNGPFKLKEWGSDHTIILERNDDYYGAAPKLDEVVFKAVPDANTRALQLKTGEIDLAIMEPNQLAGVKENDPYAVHEVSTADYRAVMYNFDLPLFQDKRVRQAMNLAVNREELVKGVLAGKGEAAYGPLQKSWAGASQKEAYTYNEKKAKQLLADAGWVKGSDGVLVKDGKRFEFELVSPIQDTVRVVLANVVSEQLKPFGIKAVPKPVDQHAVKYDGEEALIIGWGSEFDPDDHTYRLFHSSEIGDGQYNFGSYRNEKVDDLLMKARTTANREMRKTYYKQFQEELAVDPPYNFLVYLEALYGLNKNVTGISTRTLGHHGFGVLWNIEEWDKKVN</sequence>
<dbReference type="CDD" id="cd08518">
    <property type="entry name" value="PBP2_NikA_DppA_OppA_like_19"/>
    <property type="match status" value="1"/>
</dbReference>
<evidence type="ECO:0000313" key="8">
    <source>
        <dbReference type="Proteomes" id="UP000429595"/>
    </source>
</evidence>
<comment type="caution">
    <text evidence="7">The sequence shown here is derived from an EMBL/GenBank/DDBJ whole genome shotgun (WGS) entry which is preliminary data.</text>
</comment>
<evidence type="ECO:0000259" key="6">
    <source>
        <dbReference type="Pfam" id="PF00496"/>
    </source>
</evidence>
<feature type="chain" id="PRO_5039343104" evidence="5">
    <location>
        <begin position="25"/>
        <end position="526"/>
    </location>
</feature>
<dbReference type="AlphaFoldDB" id="A0A6I1FE89"/>
<dbReference type="PROSITE" id="PS01040">
    <property type="entry name" value="SBP_BACTERIAL_5"/>
    <property type="match status" value="1"/>
</dbReference>
<comment type="subcellular location">
    <subcellularLocation>
        <location evidence="1">Cell membrane</location>
        <topology evidence="1">Lipid-anchor</topology>
    </subcellularLocation>
</comment>
<dbReference type="PANTHER" id="PTHR30290:SF9">
    <property type="entry name" value="OLIGOPEPTIDE-BINDING PROTEIN APPA"/>
    <property type="match status" value="1"/>
</dbReference>